<evidence type="ECO:0000256" key="6">
    <source>
        <dbReference type="ARBA" id="ARBA00060793"/>
    </source>
</evidence>
<evidence type="ECO:0000256" key="3">
    <source>
        <dbReference type="ARBA" id="ARBA00022643"/>
    </source>
</evidence>
<feature type="binding site" evidence="7">
    <location>
        <begin position="9"/>
        <end position="11"/>
    </location>
    <ligand>
        <name>FMN</name>
        <dbReference type="ChEBI" id="CHEBI:58210"/>
    </ligand>
</feature>
<dbReference type="InterPro" id="IPR036551">
    <property type="entry name" value="Flavin_trans-like"/>
</dbReference>
<protein>
    <recommendedName>
        <fullName evidence="7">Flavin prenyltransferase UbiX</fullName>
        <ecNumber evidence="7">2.5.1.129</ecNumber>
    </recommendedName>
</protein>
<evidence type="ECO:0000256" key="7">
    <source>
        <dbReference type="HAMAP-Rule" id="MF_01984"/>
    </source>
</evidence>
<feature type="domain" description="Flavoprotein" evidence="8">
    <location>
        <begin position="1"/>
        <end position="170"/>
    </location>
</feature>
<comment type="caution">
    <text evidence="7">Lacks conserved residue(s) required for the propagation of feature annotation.</text>
</comment>
<evidence type="ECO:0000259" key="8">
    <source>
        <dbReference type="Pfam" id="PF02441"/>
    </source>
</evidence>
<dbReference type="InterPro" id="IPR004507">
    <property type="entry name" value="UbiX-like"/>
</dbReference>
<feature type="binding site" evidence="7">
    <location>
        <begin position="86"/>
        <end position="89"/>
    </location>
    <ligand>
        <name>FMN</name>
        <dbReference type="ChEBI" id="CHEBI:58210"/>
    </ligand>
</feature>
<evidence type="ECO:0000256" key="2">
    <source>
        <dbReference type="ARBA" id="ARBA00022630"/>
    </source>
</evidence>
<dbReference type="NCBIfam" id="TIGR00421">
    <property type="entry name" value="ubiX_pad"/>
    <property type="match status" value="1"/>
</dbReference>
<dbReference type="NCBIfam" id="NF004685">
    <property type="entry name" value="PRK06029.1"/>
    <property type="match status" value="1"/>
</dbReference>
<dbReference type="FunFam" id="3.40.50.1950:FF:000001">
    <property type="entry name" value="Flavin prenyltransferase UbiX"/>
    <property type="match status" value="1"/>
</dbReference>
<dbReference type="Pfam" id="PF02441">
    <property type="entry name" value="Flavoprotein"/>
    <property type="match status" value="1"/>
</dbReference>
<gene>
    <name evidence="7" type="primary">ubiX</name>
    <name evidence="9" type="ORF">KL86DPRO_11542</name>
</gene>
<evidence type="ECO:0000256" key="4">
    <source>
        <dbReference type="ARBA" id="ARBA00022679"/>
    </source>
</evidence>
<dbReference type="PANTHER" id="PTHR43374:SF1">
    <property type="entry name" value="FLAVIN PRENYLTRANSFERASE PAD1, MITOCHONDRIAL"/>
    <property type="match status" value="1"/>
</dbReference>
<keyword evidence="2 7" id="KW-0285">Flavoprotein</keyword>
<proteinExistence type="inferred from homology"/>
<feature type="binding site" evidence="7">
    <location>
        <position position="35"/>
    </location>
    <ligand>
        <name>FMN</name>
        <dbReference type="ChEBI" id="CHEBI:58210"/>
    </ligand>
</feature>
<feature type="binding site" evidence="7">
    <location>
        <position position="167"/>
    </location>
    <ligand>
        <name>dimethylallyl phosphate</name>
        <dbReference type="ChEBI" id="CHEBI:88052"/>
    </ligand>
</feature>
<dbReference type="GO" id="GO:0016831">
    <property type="term" value="F:carboxy-lyase activity"/>
    <property type="evidence" value="ECO:0007669"/>
    <property type="project" value="TreeGrafter"/>
</dbReference>
<keyword evidence="3 7" id="KW-0288">FMN</keyword>
<sequence>MRIIVGITGASGAVYGVELLRALASLGHEVHCTVSAYGWKVLRHECSLAEKDIRPLVAALYPAEDITAPIASGSFRADGMAIAPCSMKTLAAIANGFADNLLCRAADVVLKERANLVLAVRETPLSPIHLENMLKLSRIGVGIAPACPAFYHHPASIDALVAAYVGRLLDCLGVANDLAPRWAGDAGAKGL</sequence>
<evidence type="ECO:0000256" key="1">
    <source>
        <dbReference type="ARBA" id="ARBA00022602"/>
    </source>
</evidence>
<keyword evidence="4 7" id="KW-0808">Transferase</keyword>
<dbReference type="Gene3D" id="3.40.50.1950">
    <property type="entry name" value="Flavin prenyltransferase-like"/>
    <property type="match status" value="1"/>
</dbReference>
<feature type="binding site" evidence="7">
    <location>
        <position position="121"/>
    </location>
    <ligand>
        <name>FMN</name>
        <dbReference type="ChEBI" id="CHEBI:58210"/>
    </ligand>
</feature>
<comment type="function">
    <text evidence="7">Flavin prenyltransferase that catalyzes the synthesis of the prenylated FMN cofactor (prenyl-FMN) for 4-hydroxy-3-polyprenylbenzoic acid decarboxylase UbiD. The prenyltransferase is metal-independent and links a dimethylallyl moiety from dimethylallyl monophosphate (DMAP) to the flavin N5 and C6 atoms of FMN.</text>
</comment>
<dbReference type="HAMAP" id="MF_01984">
    <property type="entry name" value="ubiX_pad"/>
    <property type="match status" value="1"/>
</dbReference>
<dbReference type="AlphaFoldDB" id="A0A212JIH0"/>
<keyword evidence="9" id="KW-0456">Lyase</keyword>
<accession>A0A212JIH0</accession>
<dbReference type="PANTHER" id="PTHR43374">
    <property type="entry name" value="FLAVIN PRENYLTRANSFERASE"/>
    <property type="match status" value="1"/>
</dbReference>
<feature type="binding site" evidence="7">
    <location>
        <position position="151"/>
    </location>
    <ligand>
        <name>dimethylallyl phosphate</name>
        <dbReference type="ChEBI" id="CHEBI:88052"/>
    </ligand>
</feature>
<dbReference type="EC" id="2.5.1.129" evidence="7"/>
<evidence type="ECO:0000256" key="5">
    <source>
        <dbReference type="ARBA" id="ARBA00050612"/>
    </source>
</evidence>
<dbReference type="EMBL" id="FLUQ01000001">
    <property type="protein sequence ID" value="SBV99220.1"/>
    <property type="molecule type" value="Genomic_DNA"/>
</dbReference>
<keyword evidence="1 7" id="KW-0637">Prenyltransferase</keyword>
<comment type="catalytic activity">
    <reaction evidence="5 7">
        <text>dimethylallyl phosphate + FMNH2 = prenylated FMNH2 + phosphate</text>
        <dbReference type="Rhea" id="RHEA:37743"/>
        <dbReference type="ChEBI" id="CHEBI:43474"/>
        <dbReference type="ChEBI" id="CHEBI:57618"/>
        <dbReference type="ChEBI" id="CHEBI:87467"/>
        <dbReference type="ChEBI" id="CHEBI:88052"/>
        <dbReference type="EC" id="2.5.1.129"/>
    </reaction>
</comment>
<comment type="similarity">
    <text evidence="6 7">Belongs to the UbiX/PAD1 family.</text>
</comment>
<reference evidence="9" key="1">
    <citation type="submission" date="2016-04" db="EMBL/GenBank/DDBJ databases">
        <authorList>
            <person name="Evans L.H."/>
            <person name="Alamgir A."/>
            <person name="Owens N."/>
            <person name="Weber N.D."/>
            <person name="Virtaneva K."/>
            <person name="Barbian K."/>
            <person name="Babar A."/>
            <person name="Rosenke K."/>
        </authorList>
    </citation>
    <scope>NUCLEOTIDE SEQUENCE</scope>
    <source>
        <strain evidence="9">86</strain>
    </source>
</reference>
<dbReference type="InterPro" id="IPR003382">
    <property type="entry name" value="Flavoprotein"/>
</dbReference>
<name>A0A212JIH0_9DELT</name>
<evidence type="ECO:0000313" key="9">
    <source>
        <dbReference type="EMBL" id="SBV99220.1"/>
    </source>
</evidence>
<organism evidence="9">
    <name type="scientific">uncultured delta proteobacterium</name>
    <dbReference type="NCBI Taxonomy" id="34034"/>
    <lineage>
        <taxon>Bacteria</taxon>
        <taxon>Deltaproteobacteria</taxon>
        <taxon>environmental samples</taxon>
    </lineage>
</organism>
<dbReference type="SUPFAM" id="SSF52507">
    <property type="entry name" value="Homo-oligomeric flavin-containing Cys decarboxylases, HFCD"/>
    <property type="match status" value="1"/>
</dbReference>
<dbReference type="GO" id="GO:0106141">
    <property type="term" value="F:flavin prenyltransferase activity"/>
    <property type="evidence" value="ECO:0007669"/>
    <property type="project" value="UniProtKB-EC"/>
</dbReference>